<feature type="binding site" evidence="8">
    <location>
        <position position="72"/>
    </location>
    <ligand>
        <name>substrate</name>
    </ligand>
</feature>
<dbReference type="Gene3D" id="3.10.310.10">
    <property type="entry name" value="Diaminopimelate Epimerase, Chain A, domain 1"/>
    <property type="match status" value="2"/>
</dbReference>
<dbReference type="EC" id="5.1.1.7" evidence="3 8"/>
<feature type="active site" description="Proton acceptor" evidence="8">
    <location>
        <position position="228"/>
    </location>
</feature>
<feature type="binding site" evidence="8">
    <location>
        <position position="52"/>
    </location>
    <ligand>
        <name>substrate</name>
    </ligand>
</feature>
<feature type="active site" evidence="9">
    <location>
        <position position="81"/>
    </location>
</feature>
<evidence type="ECO:0000313" key="10">
    <source>
        <dbReference type="EMBL" id="MDR6532100.1"/>
    </source>
</evidence>
<dbReference type="RefSeq" id="WP_310032479.1">
    <property type="nucleotide sequence ID" value="NZ_JAVDRL010000008.1"/>
</dbReference>
<keyword evidence="6 8" id="KW-0413">Isomerase</keyword>
<evidence type="ECO:0000256" key="4">
    <source>
        <dbReference type="ARBA" id="ARBA00022605"/>
    </source>
</evidence>
<keyword evidence="4 8" id="KW-0028">Amino-acid biosynthesis</keyword>
<feature type="binding site" evidence="8">
    <location>
        <position position="167"/>
    </location>
    <ligand>
        <name>substrate</name>
    </ligand>
</feature>
<comment type="caution">
    <text evidence="10">The sequence shown here is derived from an EMBL/GenBank/DDBJ whole genome shotgun (WGS) entry which is preliminary data.</text>
</comment>
<gene>
    <name evidence="8" type="primary">dapF</name>
    <name evidence="10" type="ORF">J2800_002856</name>
</gene>
<evidence type="ECO:0000256" key="3">
    <source>
        <dbReference type="ARBA" id="ARBA00013080"/>
    </source>
</evidence>
<keyword evidence="11" id="KW-1185">Reference proteome</keyword>
<dbReference type="GO" id="GO:0008837">
    <property type="term" value="F:diaminopimelate epimerase activity"/>
    <property type="evidence" value="ECO:0007669"/>
    <property type="project" value="UniProtKB-EC"/>
</dbReference>
<feature type="site" description="Could be important to modulate the pK values of the two catalytic cysteine residues" evidence="8">
    <location>
        <position position="169"/>
    </location>
</feature>
<comment type="catalytic activity">
    <reaction evidence="7 8">
        <text>(2S,6S)-2,6-diaminopimelate = meso-2,6-diaminopimelate</text>
        <dbReference type="Rhea" id="RHEA:15393"/>
        <dbReference type="ChEBI" id="CHEBI:57609"/>
        <dbReference type="ChEBI" id="CHEBI:57791"/>
        <dbReference type="EC" id="5.1.1.7"/>
    </reaction>
</comment>
<dbReference type="InterPro" id="IPR018510">
    <property type="entry name" value="DAP_epimerase_AS"/>
</dbReference>
<protein>
    <recommendedName>
        <fullName evidence="3 8">Diaminopimelate epimerase</fullName>
        <shortName evidence="8">DAP epimerase</shortName>
        <ecNumber evidence="3 8">5.1.1.7</ecNumber>
    </recommendedName>
    <alternativeName>
        <fullName evidence="8">PLP-independent amino acid racemase</fullName>
    </alternativeName>
</protein>
<reference evidence="10 11" key="1">
    <citation type="submission" date="2023-07" db="EMBL/GenBank/DDBJ databases">
        <title>Sorghum-associated microbial communities from plants grown in Nebraska, USA.</title>
        <authorList>
            <person name="Schachtman D."/>
        </authorList>
    </citation>
    <scope>NUCLEOTIDE SEQUENCE [LARGE SCALE GENOMIC DNA]</scope>
    <source>
        <strain evidence="10 11">DS2154</strain>
    </source>
</reference>
<comment type="subunit">
    <text evidence="8">Homodimer.</text>
</comment>
<comment type="pathway">
    <text evidence="1 8">Amino-acid biosynthesis; L-lysine biosynthesis via DAP pathway; DL-2,6-diaminopimelate from LL-2,6-diaminopimelate: step 1/1.</text>
</comment>
<evidence type="ECO:0000256" key="9">
    <source>
        <dbReference type="PROSITE-ProRule" id="PRU10125"/>
    </source>
</evidence>
<dbReference type="Pfam" id="PF01678">
    <property type="entry name" value="DAP_epimerase"/>
    <property type="match status" value="2"/>
</dbReference>
<sequence>MSRTFLKMNGLGNDFVVIETLTQPFNPTAEDIRAIAKRPNSEKGEGGIGCDQVIAIDPPRAEGASAYVRFWNSDGEETGACGNGTRCVAWLLMQSGKKDAVAFDTVAGRLSGVMAGDKLVTVDMGQPGLAWDQIPLAEEMDTVGIELQVGPIDAPLVHTPGCVSMGNPHVVFFVEAPVDDAFATGTGSLVEHHPLFPEGVNVGFAHVAARDHIQLKVWERGAGLTAACGTGACAAQVAAVRRGLTDRVAKVEFESGALTIEWREADGHVIMTGPVTMEFVGKLPERAAA</sequence>
<dbReference type="PROSITE" id="PS01326">
    <property type="entry name" value="DAP_EPIMERASE"/>
    <property type="match status" value="1"/>
</dbReference>
<organism evidence="10 11">
    <name type="scientific">Caulobacter rhizosphaerae</name>
    <dbReference type="NCBI Taxonomy" id="2010972"/>
    <lineage>
        <taxon>Bacteria</taxon>
        <taxon>Pseudomonadati</taxon>
        <taxon>Pseudomonadota</taxon>
        <taxon>Alphaproteobacteria</taxon>
        <taxon>Caulobacterales</taxon>
        <taxon>Caulobacteraceae</taxon>
        <taxon>Caulobacter</taxon>
    </lineage>
</organism>
<feature type="site" description="Could be important to modulate the pK values of the two catalytic cysteine residues" evidence="8">
    <location>
        <position position="219"/>
    </location>
</feature>
<proteinExistence type="inferred from homology"/>
<dbReference type="NCBIfam" id="TIGR00652">
    <property type="entry name" value="DapF"/>
    <property type="match status" value="1"/>
</dbReference>
<keyword evidence="5 8" id="KW-0457">Lysine biosynthesis</keyword>
<keyword evidence="8" id="KW-0963">Cytoplasm</keyword>
<name>A0ABU1N0Z6_9CAUL</name>
<evidence type="ECO:0000256" key="7">
    <source>
        <dbReference type="ARBA" id="ARBA00051712"/>
    </source>
</evidence>
<dbReference type="EMBL" id="JAVDRL010000008">
    <property type="protein sequence ID" value="MDR6532100.1"/>
    <property type="molecule type" value="Genomic_DNA"/>
</dbReference>
<comment type="subcellular location">
    <subcellularLocation>
        <location evidence="8">Cytoplasm</location>
    </subcellularLocation>
</comment>
<comment type="function">
    <text evidence="8">Catalyzes the stereoinversion of LL-2,6-diaminopimelate (L,L-DAP) to meso-diaminopimelate (meso-DAP), a precursor of L-lysine and an essential component of the bacterial peptidoglycan.</text>
</comment>
<feature type="binding site" evidence="8">
    <location>
        <begin position="82"/>
        <end position="83"/>
    </location>
    <ligand>
        <name>substrate</name>
    </ligand>
</feature>
<feature type="binding site" evidence="8">
    <location>
        <begin position="229"/>
        <end position="230"/>
    </location>
    <ligand>
        <name>substrate</name>
    </ligand>
</feature>
<dbReference type="Proteomes" id="UP001262754">
    <property type="component" value="Unassembled WGS sequence"/>
</dbReference>
<evidence type="ECO:0000256" key="5">
    <source>
        <dbReference type="ARBA" id="ARBA00023154"/>
    </source>
</evidence>
<accession>A0ABU1N0Z6</accession>
<evidence type="ECO:0000256" key="1">
    <source>
        <dbReference type="ARBA" id="ARBA00005196"/>
    </source>
</evidence>
<comment type="similarity">
    <text evidence="2 8">Belongs to the diaminopimelate epimerase family.</text>
</comment>
<feature type="binding site" evidence="8">
    <location>
        <begin position="219"/>
        <end position="220"/>
    </location>
    <ligand>
        <name>substrate</name>
    </ligand>
</feature>
<feature type="active site" description="Proton donor" evidence="8">
    <location>
        <position position="81"/>
    </location>
</feature>
<evidence type="ECO:0000256" key="8">
    <source>
        <dbReference type="HAMAP-Rule" id="MF_00197"/>
    </source>
</evidence>
<dbReference type="SUPFAM" id="SSF54506">
    <property type="entry name" value="Diaminopimelate epimerase-like"/>
    <property type="match status" value="2"/>
</dbReference>
<dbReference type="InterPro" id="IPR001653">
    <property type="entry name" value="DAP_epimerase_DapF"/>
</dbReference>
<dbReference type="PANTHER" id="PTHR31689:SF0">
    <property type="entry name" value="DIAMINOPIMELATE EPIMERASE"/>
    <property type="match status" value="1"/>
</dbReference>
<feature type="binding site" evidence="8">
    <location>
        <position position="201"/>
    </location>
    <ligand>
        <name>substrate</name>
    </ligand>
</feature>
<dbReference type="HAMAP" id="MF_00197">
    <property type="entry name" value="DAP_epimerase"/>
    <property type="match status" value="1"/>
</dbReference>
<evidence type="ECO:0000313" key="11">
    <source>
        <dbReference type="Proteomes" id="UP001262754"/>
    </source>
</evidence>
<evidence type="ECO:0000256" key="6">
    <source>
        <dbReference type="ARBA" id="ARBA00023235"/>
    </source>
</evidence>
<feature type="binding site" evidence="8">
    <location>
        <position position="13"/>
    </location>
    <ligand>
        <name>substrate</name>
    </ligand>
</feature>
<evidence type="ECO:0000256" key="2">
    <source>
        <dbReference type="ARBA" id="ARBA00010219"/>
    </source>
</evidence>
<dbReference type="PANTHER" id="PTHR31689">
    <property type="entry name" value="DIAMINOPIMELATE EPIMERASE, CHLOROPLASTIC"/>
    <property type="match status" value="1"/>
</dbReference>